<keyword evidence="2" id="KW-1185">Reference proteome</keyword>
<dbReference type="Gramene" id="ONIVA02G17550.1">
    <property type="protein sequence ID" value="ONIVA02G17550.1"/>
    <property type="gene ID" value="ONIVA02G17550"/>
</dbReference>
<evidence type="ECO:0000313" key="1">
    <source>
        <dbReference type="EnsemblPlants" id="ONIVA02G17550.1"/>
    </source>
</evidence>
<dbReference type="AlphaFoldDB" id="A0A0E0G6E4"/>
<accession>A0A0E0G6E4</accession>
<protein>
    <submittedName>
        <fullName evidence="1">Uncharacterized protein</fullName>
    </submittedName>
</protein>
<reference evidence="1" key="2">
    <citation type="submission" date="2018-04" db="EMBL/GenBank/DDBJ databases">
        <title>OnivRS2 (Oryza nivara Reference Sequence Version 2).</title>
        <authorList>
            <person name="Zhang J."/>
            <person name="Kudrna D."/>
            <person name="Lee S."/>
            <person name="Talag J."/>
            <person name="Rajasekar S."/>
            <person name="Welchert J."/>
            <person name="Hsing Y.-I."/>
            <person name="Wing R.A."/>
        </authorList>
    </citation>
    <scope>NUCLEOTIDE SEQUENCE [LARGE SCALE GENOMIC DNA]</scope>
    <source>
        <strain evidence="1">SL10</strain>
    </source>
</reference>
<dbReference type="HOGENOM" id="CLU_2403377_0_0_1"/>
<name>A0A0E0G6E4_ORYNI</name>
<reference evidence="1" key="1">
    <citation type="submission" date="2015-04" db="UniProtKB">
        <authorList>
            <consortium name="EnsemblPlants"/>
        </authorList>
    </citation>
    <scope>IDENTIFICATION</scope>
    <source>
        <strain evidence="1">SL10</strain>
    </source>
</reference>
<proteinExistence type="predicted"/>
<dbReference type="EnsemblPlants" id="ONIVA02G17550.1">
    <property type="protein sequence ID" value="ONIVA02G17550.1"/>
    <property type="gene ID" value="ONIVA02G17550"/>
</dbReference>
<evidence type="ECO:0000313" key="2">
    <source>
        <dbReference type="Proteomes" id="UP000006591"/>
    </source>
</evidence>
<organism evidence="1">
    <name type="scientific">Oryza nivara</name>
    <name type="common">Indian wild rice</name>
    <name type="synonym">Oryza sativa f. spontanea</name>
    <dbReference type="NCBI Taxonomy" id="4536"/>
    <lineage>
        <taxon>Eukaryota</taxon>
        <taxon>Viridiplantae</taxon>
        <taxon>Streptophyta</taxon>
        <taxon>Embryophyta</taxon>
        <taxon>Tracheophyta</taxon>
        <taxon>Spermatophyta</taxon>
        <taxon>Magnoliopsida</taxon>
        <taxon>Liliopsida</taxon>
        <taxon>Poales</taxon>
        <taxon>Poaceae</taxon>
        <taxon>BOP clade</taxon>
        <taxon>Oryzoideae</taxon>
        <taxon>Oryzeae</taxon>
        <taxon>Oryzinae</taxon>
        <taxon>Oryza</taxon>
    </lineage>
</organism>
<sequence>MAAEGEGRLAADEGTLRPNLRLVDRLHARPAPDLRRLFSRLDRLHARRRKPISSAPPHSIICRGWNCCGIKRSLVRPCPRLIPQFIESIPSRI</sequence>
<dbReference type="Proteomes" id="UP000006591">
    <property type="component" value="Chromosome 2"/>
</dbReference>